<reference evidence="2 3" key="1">
    <citation type="journal article" date="2019" name="Mol. Biol. Evol.">
        <title>Blast fungal genomes show frequent chromosomal changes, gene gains and losses, and effector gene turnover.</title>
        <authorList>
            <person name="Gomez Luciano L.B."/>
            <person name="Jason Tsai I."/>
            <person name="Chuma I."/>
            <person name="Tosa Y."/>
            <person name="Chen Y.H."/>
            <person name="Li J.Y."/>
            <person name="Li M.Y."/>
            <person name="Jade Lu M.Y."/>
            <person name="Nakayashiki H."/>
            <person name="Li W.H."/>
        </authorList>
    </citation>
    <scope>NUCLEOTIDE SEQUENCE [LARGE SCALE GENOMIC DNA]</scope>
    <source>
        <strain evidence="2">MZ5-1-6</strain>
    </source>
</reference>
<feature type="region of interest" description="Disordered" evidence="1">
    <location>
        <begin position="1"/>
        <end position="182"/>
    </location>
</feature>
<accession>A0A4V1C6H7</accession>
<sequence length="384" mass="41865">MRSPSQESSDFDTRTTEVPINKPSRPALPTSRENVNNAPLFTSPRHSIDDRLRKHENQPKRAGVGALAGSQAGSRTHSLETIRSSSQHRPRCTLQNPSQSRSSSQAPLQTRTNQTPKSQLPRSATSKPRAGSKATPIDTGSSTSQSKTPRNRVRTAQSSEQGSSRIPRPSASAPQTPHSDGLEHLDVRASDHAPDSMQPNNSTAAPVRQVQPSNAAKEIIVKAIAVAESDISRYKGLHGRFSNDIEHLTSQIIRDLERAGLATIQVAATDASVTSPSSHDISEFIHRLQGALSHHEDRVLKRLESHHTGMRHHGSRVGNEIKSLINSQITKVTSEVQQLGRAFRTRTLTRQSEFTPPNSRAAGSSGRKRPRTSSPSIMVEDTNN</sequence>
<evidence type="ECO:0000313" key="3">
    <source>
        <dbReference type="Proteomes" id="UP000294847"/>
    </source>
</evidence>
<organism evidence="2 3">
    <name type="scientific">Pyricularia oryzae</name>
    <name type="common">Rice blast fungus</name>
    <name type="synonym">Magnaporthe oryzae</name>
    <dbReference type="NCBI Taxonomy" id="318829"/>
    <lineage>
        <taxon>Eukaryota</taxon>
        <taxon>Fungi</taxon>
        <taxon>Dikarya</taxon>
        <taxon>Ascomycota</taxon>
        <taxon>Pezizomycotina</taxon>
        <taxon>Sordariomycetes</taxon>
        <taxon>Sordariomycetidae</taxon>
        <taxon>Magnaporthales</taxon>
        <taxon>Pyriculariaceae</taxon>
        <taxon>Pyricularia</taxon>
    </lineage>
</organism>
<evidence type="ECO:0000313" key="2">
    <source>
        <dbReference type="EMBL" id="QBZ59925.1"/>
    </source>
</evidence>
<feature type="region of interest" description="Disordered" evidence="1">
    <location>
        <begin position="191"/>
        <end position="210"/>
    </location>
</feature>
<feature type="compositionally biased region" description="Polar residues" evidence="1">
    <location>
        <begin position="372"/>
        <end position="384"/>
    </location>
</feature>
<feature type="compositionally biased region" description="Polar residues" evidence="1">
    <location>
        <begin position="347"/>
        <end position="362"/>
    </location>
</feature>
<feature type="compositionally biased region" description="Polar residues" evidence="1">
    <location>
        <begin position="31"/>
        <end position="40"/>
    </location>
</feature>
<feature type="compositionally biased region" description="Polar residues" evidence="1">
    <location>
        <begin position="138"/>
        <end position="162"/>
    </location>
</feature>
<feature type="region of interest" description="Disordered" evidence="1">
    <location>
        <begin position="347"/>
        <end position="384"/>
    </location>
</feature>
<feature type="compositionally biased region" description="Polar residues" evidence="1">
    <location>
        <begin position="197"/>
        <end position="210"/>
    </location>
</feature>
<feature type="compositionally biased region" description="Low complexity" evidence="1">
    <location>
        <begin position="163"/>
        <end position="174"/>
    </location>
</feature>
<feature type="compositionally biased region" description="Polar residues" evidence="1">
    <location>
        <begin position="71"/>
        <end position="85"/>
    </location>
</feature>
<name>A0A4V1C6H7_PYROR</name>
<gene>
    <name evidence="2" type="ORF">PoMZ_04893</name>
</gene>
<protein>
    <submittedName>
        <fullName evidence="2">Uncharacterized protein</fullName>
    </submittedName>
</protein>
<feature type="compositionally biased region" description="Basic and acidic residues" evidence="1">
    <location>
        <begin position="46"/>
        <end position="59"/>
    </location>
</feature>
<proteinExistence type="predicted"/>
<dbReference type="EMBL" id="CP034206">
    <property type="protein sequence ID" value="QBZ59925.1"/>
    <property type="molecule type" value="Genomic_DNA"/>
</dbReference>
<evidence type="ECO:0000256" key="1">
    <source>
        <dbReference type="SAM" id="MobiDB-lite"/>
    </source>
</evidence>
<feature type="compositionally biased region" description="Polar residues" evidence="1">
    <location>
        <begin position="92"/>
        <end position="126"/>
    </location>
</feature>
<dbReference type="AlphaFoldDB" id="A0A4V1C6H7"/>
<dbReference type="Proteomes" id="UP000294847">
    <property type="component" value="Chromosome 3"/>
</dbReference>